<dbReference type="InterPro" id="IPR055374">
    <property type="entry name" value="Ribophorin_II_3rd"/>
</dbReference>
<evidence type="ECO:0000259" key="14">
    <source>
        <dbReference type="Pfam" id="PF23860"/>
    </source>
</evidence>
<keyword evidence="17" id="KW-1185">Reference proteome</keyword>
<feature type="signal peptide" evidence="12">
    <location>
        <begin position="1"/>
        <end position="19"/>
    </location>
</feature>
<dbReference type="Pfam" id="PF23861">
    <property type="entry name" value="Ribophorin_II_2nd"/>
    <property type="match status" value="1"/>
</dbReference>
<feature type="transmembrane region" description="Helical" evidence="12">
    <location>
        <begin position="541"/>
        <end position="561"/>
    </location>
</feature>
<comment type="pathway">
    <text evidence="3 12">Protein modification; protein glycosylation.</text>
</comment>
<dbReference type="Pfam" id="PF05817">
    <property type="entry name" value="Ribophorin_II"/>
    <property type="match status" value="1"/>
</dbReference>
<comment type="function">
    <text evidence="1 12">Subunit of the oligosaccharyl transferase (OST) complex that catalyzes the initial transfer of a defined glycan (Glc(3)Man(9)GlcNAc(2) in eukaryotes) from the lipid carrier dolichol-pyrophosphate to an asparagine residue within an Asn-X-Ser/Thr consensus motif in nascent polypeptide chains, the first step in protein N-glycosylation. N-glycosylation occurs cotranslationally and the complex associates with the Sec61 complex at the channel-forming translocon complex that mediates protein translocation across the endoplasmic reticulum (ER). All subunits are required for a maximal enzyme activity.</text>
</comment>
<protein>
    <recommendedName>
        <fullName evidence="5 12">Dolichyl-diphosphooligosaccharide--protein glycosyltransferase subunit 2</fullName>
    </recommendedName>
    <alternativeName>
        <fullName evidence="12">Ribophorin-2</fullName>
    </alternativeName>
</protein>
<name>A0A0K0FJE0_STRVS</name>
<evidence type="ECO:0000259" key="15">
    <source>
        <dbReference type="Pfam" id="PF23861"/>
    </source>
</evidence>
<accession>A0A0K0FJE0</accession>
<dbReference type="UniPathway" id="UPA00378"/>
<dbReference type="PANTHER" id="PTHR12640:SF0">
    <property type="entry name" value="DOLICHYL-DIPHOSPHOOLIGOSACCHARIDE--PROTEIN GLYCOSYLTRANSFERASE SUBUNIT 2"/>
    <property type="match status" value="1"/>
</dbReference>
<evidence type="ECO:0000313" key="18">
    <source>
        <dbReference type="WBParaSite" id="SVE_0901400.1"/>
    </source>
</evidence>
<keyword evidence="6 12" id="KW-0812">Transmembrane</keyword>
<proteinExistence type="inferred from homology"/>
<dbReference type="InterPro" id="IPR055375">
    <property type="entry name" value="Ribophorin_II_2nd"/>
</dbReference>
<keyword evidence="7 12" id="KW-0732">Signal</keyword>
<dbReference type="GO" id="GO:0008250">
    <property type="term" value="C:oligosaccharyltransferase complex"/>
    <property type="evidence" value="ECO:0007669"/>
    <property type="project" value="UniProtKB-UniRule"/>
</dbReference>
<evidence type="ECO:0000256" key="7">
    <source>
        <dbReference type="ARBA" id="ARBA00022729"/>
    </source>
</evidence>
<comment type="subcellular location">
    <subcellularLocation>
        <location evidence="2 12">Endoplasmic reticulum membrane</location>
        <topology evidence="2 12">Multi-pass membrane protein</topology>
    </subcellularLocation>
</comment>
<feature type="chain" id="PRO_5019614568" description="Dolichyl-diphosphooligosaccharide--protein glycosyltransferase subunit 2" evidence="12">
    <location>
        <begin position="20"/>
        <end position="634"/>
    </location>
</feature>
<dbReference type="PANTHER" id="PTHR12640">
    <property type="entry name" value="RIBOPHORIN II"/>
    <property type="match status" value="1"/>
</dbReference>
<keyword evidence="10 12" id="KW-0472">Membrane</keyword>
<evidence type="ECO:0000256" key="6">
    <source>
        <dbReference type="ARBA" id="ARBA00022692"/>
    </source>
</evidence>
<keyword evidence="9 12" id="KW-1133">Transmembrane helix</keyword>
<evidence type="ECO:0000256" key="1">
    <source>
        <dbReference type="ARBA" id="ARBA00002791"/>
    </source>
</evidence>
<evidence type="ECO:0000256" key="12">
    <source>
        <dbReference type="RuleBase" id="RU366029"/>
    </source>
</evidence>
<keyword evidence="8 12" id="KW-0256">Endoplasmic reticulum</keyword>
<feature type="domain" description="Ribophorin II C-terminal" evidence="16">
    <location>
        <begin position="531"/>
        <end position="629"/>
    </location>
</feature>
<evidence type="ECO:0000256" key="4">
    <source>
        <dbReference type="ARBA" id="ARBA00009038"/>
    </source>
</evidence>
<dbReference type="AlphaFoldDB" id="A0A0K0FJE0"/>
<feature type="domain" description="Ribophorin II N-terminal" evidence="13">
    <location>
        <begin position="27"/>
        <end position="263"/>
    </location>
</feature>
<evidence type="ECO:0000313" key="17">
    <source>
        <dbReference type="Proteomes" id="UP000035680"/>
    </source>
</evidence>
<feature type="domain" description="Ribophorin II third" evidence="14">
    <location>
        <begin position="378"/>
        <end position="502"/>
    </location>
</feature>
<evidence type="ECO:0000256" key="5">
    <source>
        <dbReference type="ARBA" id="ARBA00017612"/>
    </source>
</evidence>
<reference evidence="17" key="1">
    <citation type="submission" date="2014-07" db="EMBL/GenBank/DDBJ databases">
        <authorList>
            <person name="Martin A.A"/>
            <person name="De Silva N."/>
        </authorList>
    </citation>
    <scope>NUCLEOTIDE SEQUENCE</scope>
</reference>
<comment type="similarity">
    <text evidence="4 12">Belongs to the SWP1 family.</text>
</comment>
<evidence type="ECO:0000256" key="11">
    <source>
        <dbReference type="ARBA" id="ARBA00046750"/>
    </source>
</evidence>
<dbReference type="STRING" id="75913.A0A0K0FJE0"/>
<reference evidence="18" key="2">
    <citation type="submission" date="2015-08" db="UniProtKB">
        <authorList>
            <consortium name="WormBaseParasite"/>
        </authorList>
    </citation>
    <scope>IDENTIFICATION</scope>
</reference>
<dbReference type="InterPro" id="IPR008814">
    <property type="entry name" value="Swp1"/>
</dbReference>
<evidence type="ECO:0000256" key="2">
    <source>
        <dbReference type="ARBA" id="ARBA00004477"/>
    </source>
</evidence>
<feature type="transmembrane region" description="Helical" evidence="12">
    <location>
        <begin position="573"/>
        <end position="594"/>
    </location>
</feature>
<dbReference type="GO" id="GO:0006487">
    <property type="term" value="P:protein N-linked glycosylation"/>
    <property type="evidence" value="ECO:0007669"/>
    <property type="project" value="UniProtKB-UniRule"/>
</dbReference>
<sequence length="634" mass="70377">MRVLFSVLALIITTTTINGTFVSKIFSDKDKLNAKKTFEGLAKAKPDDVSTLYYTTAGLKLLGHDIDAAKGKSMCEKVKGIQVSDVKTLYYVTKLTSILPNCALSTIAGANDLIDKALTESKLNAASVYHAYFSAKGLALKIDQTKLKTAILTLSKKADPTTLGFLFEIASTLPMDNAVSLYPHIKDLMAQADEIDQRVLLFEGGLSTTAFAIRSIFSLTKYLGKGPELKNDATVKFANYLLDRKNAQHERSLYLVISTLQMLDSNPFEVPISFEMTTPVTLNDQSKIKIKGQSLFGKPIPDLTVNIDSTTDFDKKVILIKKPLTSLSDSQFEGTLTDVIKPGFYTLAFSALTKDPKYVGKSGIEFKVKKTTQIMVESFKVNVFSTKESDTKDLKVVKSGYKLDKVLSAAVGEKIIARFVITDTKGDTVDVQQKSLLFVEPKSGHQTIISATKTKTSDYGVDANIRLLTSEFKGISGIYNVYLLVGDVKASNTIKWHVFDVNVKPSPLQWKPEHKSEIINYEVLKTFEHVFPEPEKRPSTLYSDLFTILTLAPAFLLFILWGKIGINLSDMPGNIWSLLFPLSLASIMGLYVLFWLQLNMFECLKYLLFIGIFAVVTGNRLLTSFVNRRSKSKN</sequence>
<evidence type="ECO:0000259" key="16">
    <source>
        <dbReference type="Pfam" id="PF25147"/>
    </source>
</evidence>
<dbReference type="WBParaSite" id="SVE_0901400.1">
    <property type="protein sequence ID" value="SVE_0901400.1"/>
    <property type="gene ID" value="SVE_0901400"/>
</dbReference>
<evidence type="ECO:0000256" key="3">
    <source>
        <dbReference type="ARBA" id="ARBA00004922"/>
    </source>
</evidence>
<dbReference type="Pfam" id="PF23860">
    <property type="entry name" value="Ribophorin_II_3rd"/>
    <property type="match status" value="1"/>
</dbReference>
<dbReference type="InterPro" id="IPR055373">
    <property type="entry name" value="Ribophorin_II_N"/>
</dbReference>
<dbReference type="Pfam" id="PF25147">
    <property type="entry name" value="Ribophorin_II_C"/>
    <property type="match status" value="1"/>
</dbReference>
<comment type="subunit">
    <text evidence="11">Component of the oligosaccharyltransferase (OST) complex. OST exists in two different complex forms which contain common core subunits RPN1, RPN2, OST48, OST4, DAD1 and TMEM258, either STT3A or STT3B as catalytic subunits, and form-specific accessory subunits. STT3A complex assembly occurs through the formation of 3 subcomplexes. Subcomplex 1 contains RPN1 and TMEM258, subcomplex 2 contains the STT3A-specific subunits STT3A, DC2/OSTC, and KCP2 as well as the core subunit OST4, and subcomplex 3 contains RPN2, DAD1, and OST48. The STT3A complex can form stable complexes with the Sec61 complex or with both the Sec61 and TRAP complexes. Interacts with DDI2. Interacts with TMEM35A/NACHO.</text>
</comment>
<feature type="transmembrane region" description="Helical" evidence="12">
    <location>
        <begin position="606"/>
        <end position="626"/>
    </location>
</feature>
<feature type="domain" description="Ribophorin II second" evidence="15">
    <location>
        <begin position="281"/>
        <end position="369"/>
    </location>
</feature>
<organism evidence="17 18">
    <name type="scientific">Strongyloides venezuelensis</name>
    <name type="common">Threadworm</name>
    <dbReference type="NCBI Taxonomy" id="75913"/>
    <lineage>
        <taxon>Eukaryota</taxon>
        <taxon>Metazoa</taxon>
        <taxon>Ecdysozoa</taxon>
        <taxon>Nematoda</taxon>
        <taxon>Chromadorea</taxon>
        <taxon>Rhabditida</taxon>
        <taxon>Tylenchina</taxon>
        <taxon>Panagrolaimomorpha</taxon>
        <taxon>Strongyloidoidea</taxon>
        <taxon>Strongyloididae</taxon>
        <taxon>Strongyloides</taxon>
    </lineage>
</organism>
<dbReference type="Proteomes" id="UP000035680">
    <property type="component" value="Unassembled WGS sequence"/>
</dbReference>
<dbReference type="InterPro" id="IPR056790">
    <property type="entry name" value="Ribophorin_II_C"/>
</dbReference>
<evidence type="ECO:0000256" key="9">
    <source>
        <dbReference type="ARBA" id="ARBA00022989"/>
    </source>
</evidence>
<evidence type="ECO:0000256" key="10">
    <source>
        <dbReference type="ARBA" id="ARBA00023136"/>
    </source>
</evidence>
<evidence type="ECO:0000259" key="13">
    <source>
        <dbReference type="Pfam" id="PF05817"/>
    </source>
</evidence>
<evidence type="ECO:0000256" key="8">
    <source>
        <dbReference type="ARBA" id="ARBA00022824"/>
    </source>
</evidence>